<feature type="compositionally biased region" description="Low complexity" evidence="1">
    <location>
        <begin position="244"/>
        <end position="256"/>
    </location>
</feature>
<feature type="region of interest" description="Disordered" evidence="1">
    <location>
        <begin position="212"/>
        <end position="337"/>
    </location>
</feature>
<evidence type="ECO:0000313" key="3">
    <source>
        <dbReference type="Proteomes" id="UP001189429"/>
    </source>
</evidence>
<feature type="compositionally biased region" description="Basic residues" evidence="1">
    <location>
        <begin position="459"/>
        <end position="470"/>
    </location>
</feature>
<evidence type="ECO:0000256" key="1">
    <source>
        <dbReference type="SAM" id="MobiDB-lite"/>
    </source>
</evidence>
<reference evidence="2" key="1">
    <citation type="submission" date="2023-10" db="EMBL/GenBank/DDBJ databases">
        <authorList>
            <person name="Chen Y."/>
            <person name="Shah S."/>
            <person name="Dougan E. K."/>
            <person name="Thang M."/>
            <person name="Chan C."/>
        </authorList>
    </citation>
    <scope>NUCLEOTIDE SEQUENCE [LARGE SCALE GENOMIC DNA]</scope>
</reference>
<dbReference type="Proteomes" id="UP001189429">
    <property type="component" value="Unassembled WGS sequence"/>
</dbReference>
<accession>A0ABN9QVW6</accession>
<feature type="region of interest" description="Disordered" evidence="1">
    <location>
        <begin position="448"/>
        <end position="498"/>
    </location>
</feature>
<evidence type="ECO:0000313" key="2">
    <source>
        <dbReference type="EMBL" id="CAK0809931.1"/>
    </source>
</evidence>
<name>A0ABN9QVW6_9DINO</name>
<sequence>ELGRDARFSVGIVGHSRAHYDCYPEDFLDWSHGTGPPNLQSFAREVLTQGTVDRTDLLVVGSRGGQVVLPNFWASGVRVPPAVVINGGCAMKLPTPVQWPRDAITFILLGGDDNFRGHFSHQEYVADAKSRVPKANSTTAILYVNEMQHMPQASLLSSILPHMLAALQKWEDGRGTAPLNEFRPILAALNRGGWSGRFLHTRAAGAWEDRHRVQPLRGGPPGPLPQPLARARRRRLRVRRGGAHRALPARRAPGAVAGRGGHGAAPVRGAGGARRGALHRGGAGGHGAGRRAGGGHRAGRPAAAAAADRRRGARRRQGAARRLHAAPAQRRGADADLARAGPRQAVPLGLPEELLQHRPLRVLHALGGGDRGGLRRRGGAGRGRCPDAVMRWAPAALQEFRAPGAALASGARAAPLEGPEILGRAAGGAPPDAEIALARTCRVIIMSSPSSEKEAPGRGPRRGFIHHHRSASVPASSVGPVAGMVQRRKSQGQAGWSA</sequence>
<feature type="compositionally biased region" description="Low complexity" evidence="1">
    <location>
        <begin position="471"/>
        <end position="483"/>
    </location>
</feature>
<comment type="caution">
    <text evidence="2">The sequence shown here is derived from an EMBL/GenBank/DDBJ whole genome shotgun (WGS) entry which is preliminary data.</text>
</comment>
<feature type="compositionally biased region" description="Gly residues" evidence="1">
    <location>
        <begin position="257"/>
        <end position="292"/>
    </location>
</feature>
<organism evidence="2 3">
    <name type="scientific">Prorocentrum cordatum</name>
    <dbReference type="NCBI Taxonomy" id="2364126"/>
    <lineage>
        <taxon>Eukaryota</taxon>
        <taxon>Sar</taxon>
        <taxon>Alveolata</taxon>
        <taxon>Dinophyceae</taxon>
        <taxon>Prorocentrales</taxon>
        <taxon>Prorocentraceae</taxon>
        <taxon>Prorocentrum</taxon>
    </lineage>
</organism>
<proteinExistence type="predicted"/>
<feature type="compositionally biased region" description="Basic residues" evidence="1">
    <location>
        <begin position="230"/>
        <end position="243"/>
    </location>
</feature>
<feature type="non-terminal residue" evidence="2">
    <location>
        <position position="1"/>
    </location>
</feature>
<feature type="compositionally biased region" description="Basic residues" evidence="1">
    <location>
        <begin position="311"/>
        <end position="324"/>
    </location>
</feature>
<gene>
    <name evidence="2" type="ORF">PCOR1329_LOCUS15049</name>
</gene>
<protein>
    <submittedName>
        <fullName evidence="2">Uncharacterized protein</fullName>
    </submittedName>
</protein>
<dbReference type="EMBL" id="CAUYUJ010004527">
    <property type="protein sequence ID" value="CAK0809931.1"/>
    <property type="molecule type" value="Genomic_DNA"/>
</dbReference>
<keyword evidence="3" id="KW-1185">Reference proteome</keyword>